<dbReference type="AlphaFoldDB" id="A0A2L0ETL2"/>
<dbReference type="PIRSF" id="PIRSF002741">
    <property type="entry name" value="MppA"/>
    <property type="match status" value="1"/>
</dbReference>
<dbReference type="Proteomes" id="UP000238348">
    <property type="component" value="Chromosome"/>
</dbReference>
<accession>A0A2L0ETL2</accession>
<dbReference type="InterPro" id="IPR000914">
    <property type="entry name" value="SBP_5_dom"/>
</dbReference>
<evidence type="ECO:0000313" key="4">
    <source>
        <dbReference type="Proteomes" id="UP000238348"/>
    </source>
</evidence>
<evidence type="ECO:0000259" key="2">
    <source>
        <dbReference type="Pfam" id="PF00496"/>
    </source>
</evidence>
<dbReference type="GO" id="GO:1904680">
    <property type="term" value="F:peptide transmembrane transporter activity"/>
    <property type="evidence" value="ECO:0007669"/>
    <property type="project" value="TreeGrafter"/>
</dbReference>
<dbReference type="InterPro" id="IPR030678">
    <property type="entry name" value="Peptide/Ni-bd"/>
</dbReference>
<reference evidence="3 4" key="1">
    <citation type="submission" date="2015-09" db="EMBL/GenBank/DDBJ databases">
        <title>Sorangium comparison.</title>
        <authorList>
            <person name="Zaburannyi N."/>
            <person name="Bunk B."/>
            <person name="Overmann J."/>
            <person name="Mueller R."/>
        </authorList>
    </citation>
    <scope>NUCLEOTIDE SEQUENCE [LARGE SCALE GENOMIC DNA]</scope>
    <source>
        <strain evidence="3 4">So ce26</strain>
    </source>
</reference>
<evidence type="ECO:0000256" key="1">
    <source>
        <dbReference type="SAM" id="MobiDB-lite"/>
    </source>
</evidence>
<dbReference type="CDD" id="cd08509">
    <property type="entry name" value="PBP2_TmCBP_oligosaccharides_like"/>
    <property type="match status" value="1"/>
</dbReference>
<dbReference type="GO" id="GO:0015833">
    <property type="term" value="P:peptide transport"/>
    <property type="evidence" value="ECO:0007669"/>
    <property type="project" value="TreeGrafter"/>
</dbReference>
<sequence>MELRGGTGVARVEMLMKSRSVPRRNVVLSALILSASALTGCTSKGGSERAEAAPKEATTPAAAAPTPATKPAAVVTIAREQQATWVRNFNPLLSEGSVRFPTVAGIYEPMLVFNTMRGEYTPWLATQYTWSEGNRKLTFTMRPGVKWSDGQPFSARDVAFTFALLKKHPALDLSGVWKFIGGVTAKDDATVEFTLRRPYVPGLSYIGHQPIVPEHKWKDVADPVTYTNENPVATGPFTEVRVFQNQVYELGKNPNYWQDGKPAVDGLRFPAYPSNDQVSLALTNGEIDWAGAFVPDVEQVFVAKDPANHHYWFPLVGGTATLYPNTTKKPFDDVRVRKAISMGIDRAQIVKIASNNYTHGADATGLDDSYERWRNDKAVAAGSSWVQFDVATANQMLDEAGYAVGPDGIRAKDGRPMRFEINVVSGWSDWVRAVQIIAQNLKQIGIDATMKTYDFSAYFEALQKGTFDMAISWTTVEPTPYNFYRDLMSAELVKPVGEASARNWHRFGAREADSLFHAFEAATDPTEQKRILDAVQMIFVQAAPVIPLFKNPSWGECNTKRFTGFPTHRNPYAKLTPNNPPEYLLVLTELRPR</sequence>
<dbReference type="EMBL" id="CP012673">
    <property type="protein sequence ID" value="AUX42612.1"/>
    <property type="molecule type" value="Genomic_DNA"/>
</dbReference>
<dbReference type="GO" id="GO:0043190">
    <property type="term" value="C:ATP-binding cassette (ABC) transporter complex"/>
    <property type="evidence" value="ECO:0007669"/>
    <property type="project" value="InterPro"/>
</dbReference>
<organism evidence="3 4">
    <name type="scientific">Sorangium cellulosum</name>
    <name type="common">Polyangium cellulosum</name>
    <dbReference type="NCBI Taxonomy" id="56"/>
    <lineage>
        <taxon>Bacteria</taxon>
        <taxon>Pseudomonadati</taxon>
        <taxon>Myxococcota</taxon>
        <taxon>Polyangia</taxon>
        <taxon>Polyangiales</taxon>
        <taxon>Polyangiaceae</taxon>
        <taxon>Sorangium</taxon>
    </lineage>
</organism>
<dbReference type="PANTHER" id="PTHR30290">
    <property type="entry name" value="PERIPLASMIC BINDING COMPONENT OF ABC TRANSPORTER"/>
    <property type="match status" value="1"/>
</dbReference>
<feature type="compositionally biased region" description="Low complexity" evidence="1">
    <location>
        <begin position="55"/>
        <end position="68"/>
    </location>
</feature>
<dbReference type="GO" id="GO:0030288">
    <property type="term" value="C:outer membrane-bounded periplasmic space"/>
    <property type="evidence" value="ECO:0007669"/>
    <property type="project" value="UniProtKB-ARBA"/>
</dbReference>
<feature type="domain" description="Solute-binding protein family 5" evidence="2">
    <location>
        <begin position="119"/>
        <end position="487"/>
    </location>
</feature>
<dbReference type="InterPro" id="IPR039424">
    <property type="entry name" value="SBP_5"/>
</dbReference>
<gene>
    <name evidence="3" type="ORF">SOCE26_040450</name>
</gene>
<dbReference type="Gene3D" id="3.90.76.10">
    <property type="entry name" value="Dipeptide-binding Protein, Domain 1"/>
    <property type="match status" value="1"/>
</dbReference>
<protein>
    <submittedName>
        <fullName evidence="3">Peptide ABC transporter substrate-binding protein</fullName>
    </submittedName>
</protein>
<feature type="region of interest" description="Disordered" evidence="1">
    <location>
        <begin position="42"/>
        <end position="68"/>
    </location>
</feature>
<dbReference type="PANTHER" id="PTHR30290:SF82">
    <property type="entry name" value="ABC-TYPE DIPEPTIDE_OLIGOPEPTIDE TRANSPORT SYSTEM, PERIPLASMIC COMPONENT"/>
    <property type="match status" value="1"/>
</dbReference>
<dbReference type="Gene3D" id="3.40.190.10">
    <property type="entry name" value="Periplasmic binding protein-like II"/>
    <property type="match status" value="1"/>
</dbReference>
<name>A0A2L0ETL2_SORCE</name>
<evidence type="ECO:0000313" key="3">
    <source>
        <dbReference type="EMBL" id="AUX42612.1"/>
    </source>
</evidence>
<dbReference type="Gene3D" id="3.10.105.10">
    <property type="entry name" value="Dipeptide-binding Protein, Domain 3"/>
    <property type="match status" value="1"/>
</dbReference>
<proteinExistence type="predicted"/>
<dbReference type="Pfam" id="PF00496">
    <property type="entry name" value="SBP_bac_5"/>
    <property type="match status" value="1"/>
</dbReference>
<dbReference type="SUPFAM" id="SSF53850">
    <property type="entry name" value="Periplasmic binding protein-like II"/>
    <property type="match status" value="1"/>
</dbReference>